<evidence type="ECO:0000256" key="4">
    <source>
        <dbReference type="ARBA" id="ARBA00022692"/>
    </source>
</evidence>
<evidence type="ECO:0000313" key="14">
    <source>
        <dbReference type="Proteomes" id="UP000199662"/>
    </source>
</evidence>
<evidence type="ECO:0000256" key="10">
    <source>
        <dbReference type="SAM" id="Phobius"/>
    </source>
</evidence>
<comment type="subcellular location">
    <subcellularLocation>
        <location evidence="1">Cell membrane</location>
        <topology evidence="1">Multi-pass membrane protein</topology>
    </subcellularLocation>
</comment>
<keyword evidence="3" id="KW-0145">Chemotaxis</keyword>
<keyword evidence="5 10" id="KW-1133">Transmembrane helix</keyword>
<keyword evidence="7 9" id="KW-0807">Transducer</keyword>
<dbReference type="CDD" id="cd06225">
    <property type="entry name" value="HAMP"/>
    <property type="match status" value="1"/>
</dbReference>
<keyword evidence="6 10" id="KW-0472">Membrane</keyword>
<evidence type="ECO:0000256" key="8">
    <source>
        <dbReference type="ARBA" id="ARBA00029447"/>
    </source>
</evidence>
<feature type="domain" description="Methyl-accepting transducer" evidence="11">
    <location>
        <begin position="388"/>
        <end position="624"/>
    </location>
</feature>
<evidence type="ECO:0000256" key="7">
    <source>
        <dbReference type="ARBA" id="ARBA00023224"/>
    </source>
</evidence>
<proteinExistence type="inferred from homology"/>
<dbReference type="Gene3D" id="3.30.450.20">
    <property type="entry name" value="PAS domain"/>
    <property type="match status" value="1"/>
</dbReference>
<dbReference type="PANTHER" id="PTHR32089">
    <property type="entry name" value="METHYL-ACCEPTING CHEMOTAXIS PROTEIN MCPB"/>
    <property type="match status" value="1"/>
</dbReference>
<comment type="similarity">
    <text evidence="8">Belongs to the methyl-accepting chemotaxis (MCP) protein family.</text>
</comment>
<dbReference type="Pfam" id="PF00015">
    <property type="entry name" value="MCPsignal"/>
    <property type="match status" value="1"/>
</dbReference>
<keyword evidence="4 10" id="KW-0812">Transmembrane</keyword>
<accession>A0A1H6WJQ3</accession>
<feature type="transmembrane region" description="Helical" evidence="10">
    <location>
        <begin position="12"/>
        <end position="31"/>
    </location>
</feature>
<dbReference type="InterPro" id="IPR004089">
    <property type="entry name" value="MCPsignal_dom"/>
</dbReference>
<dbReference type="GO" id="GO:0006935">
    <property type="term" value="P:chemotaxis"/>
    <property type="evidence" value="ECO:0007669"/>
    <property type="project" value="UniProtKB-KW"/>
</dbReference>
<organism evidence="13 14">
    <name type="scientific">Propionispira arboris</name>
    <dbReference type="NCBI Taxonomy" id="84035"/>
    <lineage>
        <taxon>Bacteria</taxon>
        <taxon>Bacillati</taxon>
        <taxon>Bacillota</taxon>
        <taxon>Negativicutes</taxon>
        <taxon>Selenomonadales</taxon>
        <taxon>Selenomonadaceae</taxon>
        <taxon>Propionispira</taxon>
    </lineage>
</organism>
<evidence type="ECO:0000256" key="5">
    <source>
        <dbReference type="ARBA" id="ARBA00022989"/>
    </source>
</evidence>
<dbReference type="CDD" id="cd11386">
    <property type="entry name" value="MCP_signal"/>
    <property type="match status" value="1"/>
</dbReference>
<dbReference type="PANTHER" id="PTHR32089:SF112">
    <property type="entry name" value="LYSOZYME-LIKE PROTEIN-RELATED"/>
    <property type="match status" value="1"/>
</dbReference>
<feature type="transmembrane region" description="Helical" evidence="10">
    <location>
        <begin position="292"/>
        <end position="315"/>
    </location>
</feature>
<evidence type="ECO:0000259" key="11">
    <source>
        <dbReference type="PROSITE" id="PS50111"/>
    </source>
</evidence>
<dbReference type="Pfam" id="PF00672">
    <property type="entry name" value="HAMP"/>
    <property type="match status" value="1"/>
</dbReference>
<dbReference type="PROSITE" id="PS50111">
    <property type="entry name" value="CHEMOTAXIS_TRANSDUC_2"/>
    <property type="match status" value="1"/>
</dbReference>
<dbReference type="CDD" id="cd12912">
    <property type="entry name" value="PDC2_MCP_like"/>
    <property type="match status" value="1"/>
</dbReference>
<dbReference type="SMART" id="SM00304">
    <property type="entry name" value="HAMP"/>
    <property type="match status" value="1"/>
</dbReference>
<reference evidence="13 14" key="1">
    <citation type="submission" date="2016-10" db="EMBL/GenBank/DDBJ databases">
        <authorList>
            <person name="de Groot N.N."/>
        </authorList>
    </citation>
    <scope>NUCLEOTIDE SEQUENCE [LARGE SCALE GENOMIC DNA]</scope>
    <source>
        <strain evidence="13 14">DSM 2179</strain>
    </source>
</reference>
<dbReference type="EMBL" id="FNZK01000004">
    <property type="protein sequence ID" value="SEJ17251.1"/>
    <property type="molecule type" value="Genomic_DNA"/>
</dbReference>
<dbReference type="GO" id="GO:0007165">
    <property type="term" value="P:signal transduction"/>
    <property type="evidence" value="ECO:0007669"/>
    <property type="project" value="UniProtKB-KW"/>
</dbReference>
<gene>
    <name evidence="13" type="ORF">SAMN05660742_10441</name>
</gene>
<dbReference type="AlphaFoldDB" id="A0A1H6WJQ3"/>
<dbReference type="RefSeq" id="WP_091829788.1">
    <property type="nucleotide sequence ID" value="NZ_FNZK01000004.1"/>
</dbReference>
<dbReference type="Proteomes" id="UP000199662">
    <property type="component" value="Unassembled WGS sequence"/>
</dbReference>
<evidence type="ECO:0000256" key="1">
    <source>
        <dbReference type="ARBA" id="ARBA00004651"/>
    </source>
</evidence>
<dbReference type="SMART" id="SM00283">
    <property type="entry name" value="MA"/>
    <property type="match status" value="1"/>
</dbReference>
<dbReference type="Pfam" id="PF02743">
    <property type="entry name" value="dCache_1"/>
    <property type="match status" value="1"/>
</dbReference>
<dbReference type="Gene3D" id="6.10.340.10">
    <property type="match status" value="1"/>
</dbReference>
<dbReference type="CDD" id="cd12914">
    <property type="entry name" value="PDC1_DGC_like"/>
    <property type="match status" value="1"/>
</dbReference>
<protein>
    <submittedName>
        <fullName evidence="13">Methyl-accepting chemotaxis protein</fullName>
    </submittedName>
</protein>
<evidence type="ECO:0000256" key="9">
    <source>
        <dbReference type="PROSITE-ProRule" id="PRU00284"/>
    </source>
</evidence>
<evidence type="ECO:0000256" key="3">
    <source>
        <dbReference type="ARBA" id="ARBA00022500"/>
    </source>
</evidence>
<dbReference type="InterPro" id="IPR033479">
    <property type="entry name" value="dCache_1"/>
</dbReference>
<feature type="domain" description="HAMP" evidence="12">
    <location>
        <begin position="316"/>
        <end position="369"/>
    </location>
</feature>
<dbReference type="STRING" id="84035.SAMN05660742_10441"/>
<evidence type="ECO:0000256" key="2">
    <source>
        <dbReference type="ARBA" id="ARBA00022475"/>
    </source>
</evidence>
<evidence type="ECO:0000256" key="6">
    <source>
        <dbReference type="ARBA" id="ARBA00023136"/>
    </source>
</evidence>
<sequence length="674" mass="72544">MFKDISFKGKVLLFILPVTILGFLLLSFVSYKYVDAVLETELLGGSQRETKEVAENIDAWLDARLFETQTAASNPAARNAVADPVTATKNNEHRFQLMQEKLPNTYDSVSWGYFDNSGVLWGQAAAGPKLMSVGDKAWYKETMQGQKKSFMSPPVVSQATGKTIVNAISLIKDNNNKNIGMVLAAIYVEAIAQKVQNLKIGDRGYGILIAQDGTFVVHPSDDYIMKKKISEDEDPEIRQLGTKMLEGQSGIYRYTTQSGEKKIAFFEAIPTAGWSVAAVSYEDEIFAAAHKILLIMMGLSIVVILLISLVIWFAAKKLVRPLQTMVETMNEMAEGDFTEKPARITTRDEFGMLAQAIRDMRTKVRSLMKAVGESSQTLAASSQELTATSEQSSEASDQVAASIATIAQGMTTQLAAVKGTTTAVEDLSLAIRDVSKNANETATKSGNAAAVAQSGGESVTKAIEQMNRIEKATNDSVQVVTVLGERSKEIGQIVDTISGIAGQTNLLALNAAIEAARAGETGRGFAVVAEEVRKLAEGSQMAAKQISDLIMEIQNDTHNAVVAMNEGSQQVKIGTQVVGSTGEAFHQIVGFVQEVSAQAQDISAAIEHMANNSELIVGNVQKIDGLSKDAAEQSETVSAATQQQAASMQDIANASQNLASMAEKLQQEVQQFKI</sequence>
<dbReference type="InterPro" id="IPR003660">
    <property type="entry name" value="HAMP_dom"/>
</dbReference>
<dbReference type="FunFam" id="1.10.287.950:FF:000001">
    <property type="entry name" value="Methyl-accepting chemotaxis sensory transducer"/>
    <property type="match status" value="1"/>
</dbReference>
<keyword evidence="2" id="KW-1003">Cell membrane</keyword>
<dbReference type="SUPFAM" id="SSF58104">
    <property type="entry name" value="Methyl-accepting chemotaxis protein (MCP) signaling domain"/>
    <property type="match status" value="1"/>
</dbReference>
<name>A0A1H6WJQ3_9FIRM</name>
<evidence type="ECO:0000259" key="12">
    <source>
        <dbReference type="PROSITE" id="PS50885"/>
    </source>
</evidence>
<evidence type="ECO:0000313" key="13">
    <source>
        <dbReference type="EMBL" id="SEJ17251.1"/>
    </source>
</evidence>
<dbReference type="Gene3D" id="1.10.287.950">
    <property type="entry name" value="Methyl-accepting chemotaxis protein"/>
    <property type="match status" value="1"/>
</dbReference>
<dbReference type="GO" id="GO:0005886">
    <property type="term" value="C:plasma membrane"/>
    <property type="evidence" value="ECO:0007669"/>
    <property type="project" value="UniProtKB-SubCell"/>
</dbReference>
<keyword evidence="14" id="KW-1185">Reference proteome</keyword>
<dbReference type="PROSITE" id="PS50885">
    <property type="entry name" value="HAMP"/>
    <property type="match status" value="1"/>
</dbReference>